<evidence type="ECO:0000259" key="7">
    <source>
        <dbReference type="PROSITE" id="PS50850"/>
    </source>
</evidence>
<feature type="transmembrane region" description="Helical" evidence="6">
    <location>
        <begin position="318"/>
        <end position="338"/>
    </location>
</feature>
<keyword evidence="3 6" id="KW-1133">Transmembrane helix</keyword>
<feature type="transmembrane region" description="Helical" evidence="6">
    <location>
        <begin position="189"/>
        <end position="208"/>
    </location>
</feature>
<name>A0ABP6Z3V4_9ACTN</name>
<proteinExistence type="predicted"/>
<feature type="transmembrane region" description="Helical" evidence="6">
    <location>
        <begin position="288"/>
        <end position="312"/>
    </location>
</feature>
<comment type="subcellular location">
    <subcellularLocation>
        <location evidence="1">Cell membrane</location>
        <topology evidence="1">Multi-pass membrane protein</topology>
    </subcellularLocation>
</comment>
<feature type="transmembrane region" description="Helical" evidence="6">
    <location>
        <begin position="35"/>
        <end position="57"/>
    </location>
</feature>
<dbReference type="Gene3D" id="1.20.1720.10">
    <property type="entry name" value="Multidrug resistance protein D"/>
    <property type="match status" value="1"/>
</dbReference>
<evidence type="ECO:0000313" key="8">
    <source>
        <dbReference type="EMBL" id="GAA3595894.1"/>
    </source>
</evidence>
<dbReference type="Gene3D" id="1.20.1250.20">
    <property type="entry name" value="MFS general substrate transporter like domains"/>
    <property type="match status" value="1"/>
</dbReference>
<keyword evidence="9" id="KW-1185">Reference proteome</keyword>
<dbReference type="InterPro" id="IPR036259">
    <property type="entry name" value="MFS_trans_sf"/>
</dbReference>
<dbReference type="Proteomes" id="UP001500707">
    <property type="component" value="Unassembled WGS sequence"/>
</dbReference>
<keyword evidence="4 6" id="KW-0472">Membrane</keyword>
<evidence type="ECO:0000313" key="9">
    <source>
        <dbReference type="Proteomes" id="UP001500707"/>
    </source>
</evidence>
<organism evidence="8 9">
    <name type="scientific">Streptomyces osmaniensis</name>
    <dbReference type="NCBI Taxonomy" id="593134"/>
    <lineage>
        <taxon>Bacteria</taxon>
        <taxon>Bacillati</taxon>
        <taxon>Actinomycetota</taxon>
        <taxon>Actinomycetes</taxon>
        <taxon>Kitasatosporales</taxon>
        <taxon>Streptomycetaceae</taxon>
        <taxon>Streptomyces</taxon>
    </lineage>
</organism>
<dbReference type="Pfam" id="PF07690">
    <property type="entry name" value="MFS_1"/>
    <property type="match status" value="1"/>
</dbReference>
<feature type="transmembrane region" description="Helical" evidence="6">
    <location>
        <begin position="447"/>
        <end position="465"/>
    </location>
</feature>
<dbReference type="CDD" id="cd17321">
    <property type="entry name" value="MFS_MMR_MDR_like"/>
    <property type="match status" value="1"/>
</dbReference>
<feature type="domain" description="Major facilitator superfamily (MFS) profile" evidence="7">
    <location>
        <begin position="35"/>
        <end position="468"/>
    </location>
</feature>
<evidence type="ECO:0000256" key="2">
    <source>
        <dbReference type="ARBA" id="ARBA00022692"/>
    </source>
</evidence>
<feature type="transmembrane region" description="Helical" evidence="6">
    <location>
        <begin position="377"/>
        <end position="396"/>
    </location>
</feature>
<comment type="caution">
    <text evidence="8">The sequence shown here is derived from an EMBL/GenBank/DDBJ whole genome shotgun (WGS) entry which is preliminary data.</text>
</comment>
<evidence type="ECO:0000256" key="1">
    <source>
        <dbReference type="ARBA" id="ARBA00004651"/>
    </source>
</evidence>
<keyword evidence="2 6" id="KW-0812">Transmembrane</keyword>
<dbReference type="InterPro" id="IPR020846">
    <property type="entry name" value="MFS_dom"/>
</dbReference>
<dbReference type="PANTHER" id="PTHR42718">
    <property type="entry name" value="MAJOR FACILITATOR SUPERFAMILY MULTIDRUG TRANSPORTER MFSC"/>
    <property type="match status" value="1"/>
</dbReference>
<evidence type="ECO:0000256" key="6">
    <source>
        <dbReference type="SAM" id="Phobius"/>
    </source>
</evidence>
<feature type="transmembrane region" description="Helical" evidence="6">
    <location>
        <begin position="101"/>
        <end position="124"/>
    </location>
</feature>
<feature type="transmembrane region" description="Helical" evidence="6">
    <location>
        <begin position="69"/>
        <end position="89"/>
    </location>
</feature>
<feature type="transmembrane region" description="Helical" evidence="6">
    <location>
        <begin position="245"/>
        <end position="267"/>
    </location>
</feature>
<gene>
    <name evidence="8" type="ORF">GCM10022295_91250</name>
</gene>
<evidence type="ECO:0000256" key="4">
    <source>
        <dbReference type="ARBA" id="ARBA00023136"/>
    </source>
</evidence>
<evidence type="ECO:0000256" key="5">
    <source>
        <dbReference type="ARBA" id="ARBA00023251"/>
    </source>
</evidence>
<evidence type="ECO:0000256" key="3">
    <source>
        <dbReference type="ARBA" id="ARBA00022989"/>
    </source>
</evidence>
<protein>
    <submittedName>
        <fullName evidence="8">MFS transporter</fullName>
    </submittedName>
</protein>
<feature type="transmembrane region" description="Helical" evidence="6">
    <location>
        <begin position="350"/>
        <end position="371"/>
    </location>
</feature>
<dbReference type="SUPFAM" id="SSF103473">
    <property type="entry name" value="MFS general substrate transporter"/>
    <property type="match status" value="1"/>
</dbReference>
<feature type="transmembrane region" description="Helical" evidence="6">
    <location>
        <begin position="416"/>
        <end position="435"/>
    </location>
</feature>
<keyword evidence="5" id="KW-0046">Antibiotic resistance</keyword>
<dbReference type="InterPro" id="IPR011701">
    <property type="entry name" value="MFS"/>
</dbReference>
<dbReference type="PANTHER" id="PTHR42718:SF49">
    <property type="entry name" value="EXPORT PROTEIN"/>
    <property type="match status" value="1"/>
</dbReference>
<feature type="transmembrane region" description="Helical" evidence="6">
    <location>
        <begin position="130"/>
        <end position="147"/>
    </location>
</feature>
<accession>A0ABP6Z3V4</accession>
<dbReference type="EMBL" id="BAABCE010000039">
    <property type="protein sequence ID" value="GAA3595894.1"/>
    <property type="molecule type" value="Genomic_DNA"/>
</dbReference>
<sequence>MCTGTGGTSGRTGECDSSAVVILVATPQDRRARCALWAVSLALFAGQLEFFALQLAMPHIASDFHVSATSLHWIISGYVLVSGSLMIAAGRLGDIFGRRRMMLAGLGLFASASLLCAAADSVPWLVACRLVQGAGDALVTPAGFALLTNAFSTERRGRATGFALGVGAVGSAAGPFIGGTLTQEVGWRWIFLINVPLALAAAIAAGRAGESRDEKAPRSVDWPGLVTVTGAVAAVASAVDQSQDAGWASASSLALLGAGIVLLAAFAAVESRVRYPLIQLSLLRKECYVAITASGAVANAASLLCVFIPAIYLQQVRGLSPAGAGVILLAPVVMKIVSGPVAGRLSRRRPLTIMAVATALAGAAMLALAFVTTVPSYIAVLSVSSGALGLACRYTIISAQAVVPACRAGEASGVTLTVMTIAGGMAVALAGSALAGHGTPDATGLNVIMAVGAAGCLVTSGFLVLRARLMSAPCHTSAD</sequence>
<feature type="transmembrane region" description="Helical" evidence="6">
    <location>
        <begin position="220"/>
        <end position="239"/>
    </location>
</feature>
<dbReference type="PROSITE" id="PS50850">
    <property type="entry name" value="MFS"/>
    <property type="match status" value="1"/>
</dbReference>
<feature type="transmembrane region" description="Helical" evidence="6">
    <location>
        <begin position="159"/>
        <end position="177"/>
    </location>
</feature>
<reference evidence="9" key="1">
    <citation type="journal article" date="2019" name="Int. J. Syst. Evol. Microbiol.">
        <title>The Global Catalogue of Microorganisms (GCM) 10K type strain sequencing project: providing services to taxonomists for standard genome sequencing and annotation.</title>
        <authorList>
            <consortium name="The Broad Institute Genomics Platform"/>
            <consortium name="The Broad Institute Genome Sequencing Center for Infectious Disease"/>
            <person name="Wu L."/>
            <person name="Ma J."/>
        </authorList>
    </citation>
    <scope>NUCLEOTIDE SEQUENCE [LARGE SCALE GENOMIC DNA]</scope>
    <source>
        <strain evidence="9">JCM 17656</strain>
    </source>
</reference>
<dbReference type="PRINTS" id="PR01036">
    <property type="entry name" value="TCRTETB"/>
</dbReference>